<dbReference type="AlphaFoldDB" id="A0AAW0CNM9"/>
<comment type="caution">
    <text evidence="3">The sequence shown here is derived from an EMBL/GenBank/DDBJ whole genome shotgun (WGS) entry which is preliminary data.</text>
</comment>
<reference evidence="3 4" key="1">
    <citation type="journal article" date="2024" name="J Genomics">
        <title>Draft genome sequencing and assembly of Favolaschia claudopus CIRM-BRFM 2984 isolated from oak limbs.</title>
        <authorList>
            <person name="Navarro D."/>
            <person name="Drula E."/>
            <person name="Chaduli D."/>
            <person name="Cazenave R."/>
            <person name="Ahrendt S."/>
            <person name="Wang J."/>
            <person name="Lipzen A."/>
            <person name="Daum C."/>
            <person name="Barry K."/>
            <person name="Grigoriev I.V."/>
            <person name="Favel A."/>
            <person name="Rosso M.N."/>
            <person name="Martin F."/>
        </authorList>
    </citation>
    <scope>NUCLEOTIDE SEQUENCE [LARGE SCALE GENOMIC DNA]</scope>
    <source>
        <strain evidence="3 4">CIRM-BRFM 2984</strain>
    </source>
</reference>
<sequence>MSKGELEELVAREDDEDEFRGRNLQFDGVNLDSDLEHRDEAAHNSEDDEDHPDDEEEAEQTVEYTSESPRRSSLNQRIIPTVIGFEVKSKKLPYLDRSPGKKDLSTKNLKIVQRPFQCCKATFSPLSLIPHAFKSRQSEGYERVVWLSIAINQ</sequence>
<accession>A0AAW0CNM9</accession>
<name>A0AAW0CNM9_9AGAR</name>
<gene>
    <name evidence="3" type="ORF">R3P38DRAFT_2768410</name>
    <name evidence="2" type="ORF">R3P38DRAFT_2785811</name>
</gene>
<evidence type="ECO:0000313" key="2">
    <source>
        <dbReference type="EMBL" id="KAK7016625.1"/>
    </source>
</evidence>
<feature type="compositionally biased region" description="Polar residues" evidence="1">
    <location>
        <begin position="62"/>
        <end position="75"/>
    </location>
</feature>
<dbReference type="EMBL" id="JAWWNJ010000014">
    <property type="protein sequence ID" value="KAK7040990.1"/>
    <property type="molecule type" value="Genomic_DNA"/>
</dbReference>
<feature type="region of interest" description="Disordered" evidence="1">
    <location>
        <begin position="1"/>
        <end position="75"/>
    </location>
</feature>
<feature type="compositionally biased region" description="Basic and acidic residues" evidence="1">
    <location>
        <begin position="1"/>
        <end position="12"/>
    </location>
</feature>
<evidence type="ECO:0000313" key="4">
    <source>
        <dbReference type="Proteomes" id="UP001362999"/>
    </source>
</evidence>
<dbReference type="Proteomes" id="UP001362999">
    <property type="component" value="Unassembled WGS sequence"/>
</dbReference>
<evidence type="ECO:0000313" key="3">
    <source>
        <dbReference type="EMBL" id="KAK7040990.1"/>
    </source>
</evidence>
<proteinExistence type="predicted"/>
<evidence type="ECO:0000256" key="1">
    <source>
        <dbReference type="SAM" id="MobiDB-lite"/>
    </source>
</evidence>
<protein>
    <submittedName>
        <fullName evidence="3">Uncharacterized protein</fullName>
    </submittedName>
</protein>
<feature type="compositionally biased region" description="Acidic residues" evidence="1">
    <location>
        <begin position="46"/>
        <end position="60"/>
    </location>
</feature>
<dbReference type="EMBL" id="JAWWNJ010000050">
    <property type="protein sequence ID" value="KAK7016625.1"/>
    <property type="molecule type" value="Genomic_DNA"/>
</dbReference>
<keyword evidence="4" id="KW-1185">Reference proteome</keyword>
<organism evidence="3 4">
    <name type="scientific">Favolaschia claudopus</name>
    <dbReference type="NCBI Taxonomy" id="2862362"/>
    <lineage>
        <taxon>Eukaryota</taxon>
        <taxon>Fungi</taxon>
        <taxon>Dikarya</taxon>
        <taxon>Basidiomycota</taxon>
        <taxon>Agaricomycotina</taxon>
        <taxon>Agaricomycetes</taxon>
        <taxon>Agaricomycetidae</taxon>
        <taxon>Agaricales</taxon>
        <taxon>Marasmiineae</taxon>
        <taxon>Mycenaceae</taxon>
        <taxon>Favolaschia</taxon>
    </lineage>
</organism>
<feature type="compositionally biased region" description="Basic and acidic residues" evidence="1">
    <location>
        <begin position="34"/>
        <end position="45"/>
    </location>
</feature>